<dbReference type="Proteomes" id="UP000313645">
    <property type="component" value="Unassembled WGS sequence"/>
</dbReference>
<dbReference type="InterPro" id="IPR029787">
    <property type="entry name" value="Nucleotide_cyclase"/>
</dbReference>
<dbReference type="NCBIfam" id="TIGR00254">
    <property type="entry name" value="GGDEF"/>
    <property type="match status" value="1"/>
</dbReference>
<dbReference type="SUPFAM" id="SSF141868">
    <property type="entry name" value="EAL domain-like"/>
    <property type="match status" value="1"/>
</dbReference>
<protein>
    <submittedName>
        <fullName evidence="5">EAL domain-containing protein</fullName>
    </submittedName>
</protein>
<keyword evidence="1" id="KW-1133">Transmembrane helix</keyword>
<keyword evidence="6" id="KW-1185">Reference proteome</keyword>
<dbReference type="Pfam" id="PF00672">
    <property type="entry name" value="HAMP"/>
    <property type="match status" value="1"/>
</dbReference>
<dbReference type="Gene3D" id="3.30.70.270">
    <property type="match status" value="1"/>
</dbReference>
<feature type="domain" description="GGDEF" evidence="4">
    <location>
        <begin position="584"/>
        <end position="717"/>
    </location>
</feature>
<dbReference type="InterPro" id="IPR052155">
    <property type="entry name" value="Biofilm_reg_signaling"/>
</dbReference>
<dbReference type="PROSITE" id="PS50887">
    <property type="entry name" value="GGDEF"/>
    <property type="match status" value="1"/>
</dbReference>
<dbReference type="SUPFAM" id="SSF55785">
    <property type="entry name" value="PYP-like sensor domain (PAS domain)"/>
    <property type="match status" value="1"/>
</dbReference>
<comment type="caution">
    <text evidence="5">The sequence shown here is derived from an EMBL/GenBank/DDBJ whole genome shotgun (WGS) entry which is preliminary data.</text>
</comment>
<reference evidence="5 6" key="1">
    <citation type="submission" date="2019-02" db="EMBL/GenBank/DDBJ databases">
        <title>Marinobacter halodurans sp. nov., a marine bacterium isolated from sea tidal flat.</title>
        <authorList>
            <person name="Yoo Y."/>
            <person name="Lee D.W."/>
            <person name="Kim B.S."/>
            <person name="Kim J.-J."/>
        </authorList>
    </citation>
    <scope>NUCLEOTIDE SEQUENCE [LARGE SCALE GENOMIC DNA]</scope>
    <source>
        <strain evidence="5 6">YJ-S3-2</strain>
    </source>
</reference>
<dbReference type="CDD" id="cd01948">
    <property type="entry name" value="EAL"/>
    <property type="match status" value="1"/>
</dbReference>
<name>A0ABY1ZMM0_9GAMM</name>
<dbReference type="Pfam" id="PF12860">
    <property type="entry name" value="PAS_7"/>
    <property type="match status" value="1"/>
</dbReference>
<dbReference type="Pfam" id="PF00990">
    <property type="entry name" value="GGDEF"/>
    <property type="match status" value="1"/>
</dbReference>
<feature type="transmembrane region" description="Helical" evidence="1">
    <location>
        <begin position="20"/>
        <end position="41"/>
    </location>
</feature>
<dbReference type="Gene3D" id="3.20.20.450">
    <property type="entry name" value="EAL domain"/>
    <property type="match status" value="1"/>
</dbReference>
<dbReference type="PROSITE" id="PS50885">
    <property type="entry name" value="HAMP"/>
    <property type="match status" value="1"/>
</dbReference>
<dbReference type="CDD" id="cd01949">
    <property type="entry name" value="GGDEF"/>
    <property type="match status" value="1"/>
</dbReference>
<evidence type="ECO:0000259" key="2">
    <source>
        <dbReference type="PROSITE" id="PS50883"/>
    </source>
</evidence>
<evidence type="ECO:0000313" key="6">
    <source>
        <dbReference type="Proteomes" id="UP000313645"/>
    </source>
</evidence>
<dbReference type="SMART" id="SM00091">
    <property type="entry name" value="PAS"/>
    <property type="match status" value="1"/>
</dbReference>
<dbReference type="InterPro" id="IPR035965">
    <property type="entry name" value="PAS-like_dom_sf"/>
</dbReference>
<dbReference type="Pfam" id="PF00563">
    <property type="entry name" value="EAL"/>
    <property type="match status" value="1"/>
</dbReference>
<evidence type="ECO:0000256" key="1">
    <source>
        <dbReference type="SAM" id="Phobius"/>
    </source>
</evidence>
<feature type="transmembrane region" description="Helical" evidence="1">
    <location>
        <begin position="336"/>
        <end position="358"/>
    </location>
</feature>
<organism evidence="5 6">
    <name type="scientific">Marinobacter halodurans</name>
    <dbReference type="NCBI Taxonomy" id="2528979"/>
    <lineage>
        <taxon>Bacteria</taxon>
        <taxon>Pseudomonadati</taxon>
        <taxon>Pseudomonadota</taxon>
        <taxon>Gammaproteobacteria</taxon>
        <taxon>Pseudomonadales</taxon>
        <taxon>Marinobacteraceae</taxon>
        <taxon>Marinobacter</taxon>
    </lineage>
</organism>
<dbReference type="InterPro" id="IPR001633">
    <property type="entry name" value="EAL_dom"/>
</dbReference>
<dbReference type="InterPro" id="IPR035919">
    <property type="entry name" value="EAL_sf"/>
</dbReference>
<dbReference type="InterPro" id="IPR003660">
    <property type="entry name" value="HAMP_dom"/>
</dbReference>
<dbReference type="EMBL" id="SJDL01000007">
    <property type="protein sequence ID" value="TBW57645.1"/>
    <property type="molecule type" value="Genomic_DNA"/>
</dbReference>
<evidence type="ECO:0000259" key="3">
    <source>
        <dbReference type="PROSITE" id="PS50885"/>
    </source>
</evidence>
<dbReference type="Gene3D" id="3.30.450.20">
    <property type="entry name" value="PAS domain"/>
    <property type="match status" value="1"/>
</dbReference>
<accession>A0ABY1ZMM0</accession>
<proteinExistence type="predicted"/>
<dbReference type="PROSITE" id="PS50883">
    <property type="entry name" value="EAL"/>
    <property type="match status" value="1"/>
</dbReference>
<dbReference type="Gene3D" id="6.10.340.10">
    <property type="match status" value="1"/>
</dbReference>
<feature type="domain" description="HAMP" evidence="3">
    <location>
        <begin position="358"/>
        <end position="414"/>
    </location>
</feature>
<dbReference type="InterPro" id="IPR000160">
    <property type="entry name" value="GGDEF_dom"/>
</dbReference>
<dbReference type="InterPro" id="IPR043128">
    <property type="entry name" value="Rev_trsase/Diguanyl_cyclase"/>
</dbReference>
<dbReference type="SMART" id="SM00304">
    <property type="entry name" value="HAMP"/>
    <property type="match status" value="1"/>
</dbReference>
<feature type="domain" description="EAL" evidence="2">
    <location>
        <begin position="726"/>
        <end position="977"/>
    </location>
</feature>
<keyword evidence="1" id="KW-0812">Transmembrane</keyword>
<dbReference type="SMART" id="SM00052">
    <property type="entry name" value="EAL"/>
    <property type="match status" value="1"/>
</dbReference>
<dbReference type="PANTHER" id="PTHR44757:SF2">
    <property type="entry name" value="BIOFILM ARCHITECTURE MAINTENANCE PROTEIN MBAA"/>
    <property type="match status" value="1"/>
</dbReference>
<dbReference type="PANTHER" id="PTHR44757">
    <property type="entry name" value="DIGUANYLATE CYCLASE DGCP"/>
    <property type="match status" value="1"/>
</dbReference>
<dbReference type="CDD" id="cd06225">
    <property type="entry name" value="HAMP"/>
    <property type="match status" value="1"/>
</dbReference>
<dbReference type="SUPFAM" id="SSF55073">
    <property type="entry name" value="Nucleotide cyclase"/>
    <property type="match status" value="1"/>
</dbReference>
<evidence type="ECO:0000259" key="4">
    <source>
        <dbReference type="PROSITE" id="PS50887"/>
    </source>
</evidence>
<gene>
    <name evidence="5" type="ORF">EZI54_06295</name>
</gene>
<sequence>MTGGAPLKPWLRMLAGRLRLKALGAALCVVLIACFGSWVSLRYTKTVMTSVTDTTETYLPLLTHAIDASDAMRRLTSRAHALLLSCEAADGARQVLPDGSLSTEFEVIERLTAFLQSVGIREYEVKVTSAKDELVDAFRALSNICDTQAGLQRSFEDQRAQAMAAIASLGGIINRLRQDYRPPSGASGNTQAILPFLEVLSARLTEVENELAQSHSNSQVKAGDALVVKTRDAVSGLSAAFEDVGPLLDDDGRTREREQIRGLIDSLSRTILGPGGIREIWNRTSLFYSGTVITRMALTRADMALAWALQGMESEARSRYRHALDETRSTTEEARWVVSSVTVVIALVLLAAGWMVAARLTRPIERLKAFVMKLRGSEDLSHAVPEQLLRRKDEIGALAQTFNSLIADLADARKRLLSESRAEIQTQYERLSAAIESIPQGLCLIDADSRLLVSNSRFMSIYDLSPGDLRVGTALSDVIATCQENGAMPMDGDSPRGQAADPGASIFQRPLLLLNFRNERTILIRSARTPEGGWVSVHEDITERRRQEKQIEHLAYHDTLTGLANRRLFRDTFGELLARDRRPCGVVLLYMDLDMFKTVNDTLGHPVGDQLLVAVAERLQACLRDTDHVARVGGDEFAVLLTDNPTNDEAIRVSGRIIEKIALPFDINGHEIVIGISVGIAISPRDGTDPDRLMKCADMAMYRAKGEGRNRYCFFEPEMGTKIHARRTLELELRKAVEMGDLELYYQPQVESGSRQIAGFEALIRWHHKERGDIPPEEFISVAEDSGLITEIGRWVLEQACLEAMSWPDSIQVAVNVSPVQFRSAKALLSDVRSALLLSGLPAHRLELEITEGILMQDTAANLELLDSLRRMGVHIAMDDFGTGYSSLGYIRRFCFDRIKIDRSFINDVTTSKDSQAVVQAVCGLCSTLGIQTVAEGVENEQQLQFLFDEGCSLIQGYYIARPMAVADLQRLIVDWTAAL</sequence>
<dbReference type="InterPro" id="IPR000014">
    <property type="entry name" value="PAS"/>
</dbReference>
<evidence type="ECO:0000313" key="5">
    <source>
        <dbReference type="EMBL" id="TBW57645.1"/>
    </source>
</evidence>
<dbReference type="SUPFAM" id="SSF158472">
    <property type="entry name" value="HAMP domain-like"/>
    <property type="match status" value="1"/>
</dbReference>
<keyword evidence="1" id="KW-0472">Membrane</keyword>
<dbReference type="SMART" id="SM00267">
    <property type="entry name" value="GGDEF"/>
    <property type="match status" value="1"/>
</dbReference>